<dbReference type="RefSeq" id="YP_009314840.1">
    <property type="nucleotide sequence ID" value="NC_031664.1"/>
</dbReference>
<keyword evidence="4 6" id="KW-1133">Transmembrane helix</keyword>
<organism evidence="8">
    <name type="scientific">Scinaia undulata</name>
    <dbReference type="NCBI Taxonomy" id="1884664"/>
    <lineage>
        <taxon>Eukaryota</taxon>
        <taxon>Rhodophyta</taxon>
        <taxon>Florideophyceae</taxon>
        <taxon>Nemaliophycidae</taxon>
        <taxon>Nemaliales</taxon>
        <taxon>Scinaiaceae</taxon>
        <taxon>Scinaia</taxon>
    </lineage>
</organism>
<feature type="transmembrane region" description="Helical" evidence="6">
    <location>
        <begin position="104"/>
        <end position="126"/>
    </location>
</feature>
<evidence type="ECO:0000259" key="7">
    <source>
        <dbReference type="Pfam" id="PF02683"/>
    </source>
</evidence>
<comment type="similarity">
    <text evidence="2">Belongs to the DsbD family.</text>
</comment>
<accession>A0A1G4NXD6</accession>
<feature type="transmembrane region" description="Helical" evidence="6">
    <location>
        <begin position="29"/>
        <end position="51"/>
    </location>
</feature>
<dbReference type="Pfam" id="PF02683">
    <property type="entry name" value="DsbD_TM"/>
    <property type="match status" value="1"/>
</dbReference>
<reference evidence="8" key="1">
    <citation type="submission" date="2016-10" db="EMBL/GenBank/DDBJ databases">
        <title>Chloroplast genomes as a tool to resolve red algal phylogenies: a case study in the Nemaliales.</title>
        <authorList>
            <person name="Costa J.F."/>
            <person name="Lin S.M."/>
            <person name="Macaya E.C."/>
            <person name="Fernandez-Garcia C."/>
            <person name="Verbruggen H."/>
        </authorList>
    </citation>
    <scope>NUCLEOTIDE SEQUENCE</scope>
    <source>
        <strain evidence="8">J.0081</strain>
    </source>
</reference>
<evidence type="ECO:0000256" key="4">
    <source>
        <dbReference type="ARBA" id="ARBA00022989"/>
    </source>
</evidence>
<gene>
    <name evidence="8" type="primary">dsbD</name>
    <name evidence="8" type="ORF">J0081_11</name>
</gene>
<feature type="transmembrane region" description="Helical" evidence="6">
    <location>
        <begin position="147"/>
        <end position="174"/>
    </location>
</feature>
<evidence type="ECO:0000313" key="8">
    <source>
        <dbReference type="EMBL" id="SCW23295.1"/>
    </source>
</evidence>
<dbReference type="PANTHER" id="PTHR31272">
    <property type="entry name" value="CYTOCHROME C-TYPE BIOGENESIS PROTEIN HI_1454-RELATED"/>
    <property type="match status" value="1"/>
</dbReference>
<name>A0A1G4NXD6_9FLOR</name>
<feature type="domain" description="Cytochrome C biogenesis protein transmembrane" evidence="7">
    <location>
        <begin position="34"/>
        <end position="204"/>
    </location>
</feature>
<protein>
    <submittedName>
        <fullName evidence="8">Thiol:disulfi de interchange protein</fullName>
    </submittedName>
</protein>
<feature type="transmembrane region" description="Helical" evidence="6">
    <location>
        <begin position="72"/>
        <end position="92"/>
    </location>
</feature>
<proteinExistence type="inferred from homology"/>
<keyword evidence="3 6" id="KW-0812">Transmembrane</keyword>
<dbReference type="GO" id="GO:0017004">
    <property type="term" value="P:cytochrome complex assembly"/>
    <property type="evidence" value="ECO:0007669"/>
    <property type="project" value="InterPro"/>
</dbReference>
<evidence type="ECO:0000256" key="1">
    <source>
        <dbReference type="ARBA" id="ARBA00004141"/>
    </source>
</evidence>
<evidence type="ECO:0000256" key="2">
    <source>
        <dbReference type="ARBA" id="ARBA00006143"/>
    </source>
</evidence>
<dbReference type="EMBL" id="LT622873">
    <property type="protein sequence ID" value="SCW23295.1"/>
    <property type="molecule type" value="Genomic_DNA"/>
</dbReference>
<geneLocation type="chloroplast" evidence="8"/>
<keyword evidence="5 6" id="KW-0472">Membrane</keyword>
<evidence type="ECO:0000256" key="5">
    <source>
        <dbReference type="ARBA" id="ARBA00023136"/>
    </source>
</evidence>
<dbReference type="PANTHER" id="PTHR31272:SF9">
    <property type="entry name" value="BLL1027 PROTEIN"/>
    <property type="match status" value="1"/>
</dbReference>
<comment type="subcellular location">
    <subcellularLocation>
        <location evidence="1">Membrane</location>
        <topology evidence="1">Multi-pass membrane protein</topology>
    </subcellularLocation>
</comment>
<feature type="transmembrane region" description="Helical" evidence="6">
    <location>
        <begin position="180"/>
        <end position="198"/>
    </location>
</feature>
<evidence type="ECO:0000256" key="3">
    <source>
        <dbReference type="ARBA" id="ARBA00022692"/>
    </source>
</evidence>
<evidence type="ECO:0000256" key="6">
    <source>
        <dbReference type="SAM" id="Phobius"/>
    </source>
</evidence>
<dbReference type="InterPro" id="IPR051790">
    <property type="entry name" value="Cytochrome_c-biogenesis_DsbD"/>
</dbReference>
<reference evidence="8" key="2">
    <citation type="submission" date="2016-10" db="EMBL/GenBank/DDBJ databases">
        <authorList>
            <person name="de Groot N.N."/>
        </authorList>
    </citation>
    <scope>NUCLEOTIDE SEQUENCE</scope>
    <source>
        <strain evidence="8">J.0081</strain>
    </source>
</reference>
<sequence length="243" mass="27112">MLNINNAELILYSVQQNINRMLIDNINHITISNICIIFTGGILTSINPCVFSSMPVSMAYINKQKNRAINTTVFLVGIVTSIILIGVSAIMLKQSHFHLLSSIPFLWSLIVAAVGLNLLGVIKITISFPDQILKRKERTVESLVQTYFMGCGIGMSISPCSAPILITLLTWISSSQQFNTGYYLLLIYVIGYIAPLMISLQSFERLQNTDIFNDIWSKFMPASGCLIVSLGTFSLFHELFLYL</sequence>
<feature type="transmembrane region" description="Helical" evidence="6">
    <location>
        <begin position="219"/>
        <end position="242"/>
    </location>
</feature>
<dbReference type="InterPro" id="IPR003834">
    <property type="entry name" value="Cyt_c_assmbl_TM_dom"/>
</dbReference>
<dbReference type="GeneID" id="30000998"/>
<keyword evidence="8" id="KW-0934">Plastid</keyword>
<dbReference type="AlphaFoldDB" id="A0A1G4NXD6"/>
<keyword evidence="8" id="KW-0150">Chloroplast</keyword>
<dbReference type="GO" id="GO:0016020">
    <property type="term" value="C:membrane"/>
    <property type="evidence" value="ECO:0007669"/>
    <property type="project" value="UniProtKB-SubCell"/>
</dbReference>